<protein>
    <submittedName>
        <fullName evidence="3">PIN domain-containing protein</fullName>
    </submittedName>
</protein>
<feature type="domain" description="PIN" evidence="2">
    <location>
        <begin position="4"/>
        <end position="147"/>
    </location>
</feature>
<dbReference type="Proteomes" id="UP001171620">
    <property type="component" value="Unassembled WGS sequence"/>
</dbReference>
<name>A0AAW7SYN0_BURVI</name>
<evidence type="ECO:0000256" key="1">
    <source>
        <dbReference type="SAM" id="MobiDB-lite"/>
    </source>
</evidence>
<reference evidence="3" key="1">
    <citation type="submission" date="2023-07" db="EMBL/GenBank/DDBJ databases">
        <title>A collection of bacterial strains from the Burkholderia cepacia Research Laboratory and Repository.</title>
        <authorList>
            <person name="Lipuma J."/>
            <person name="Spilker T."/>
            <person name="Caverly L."/>
        </authorList>
    </citation>
    <scope>NUCLEOTIDE SEQUENCE</scope>
    <source>
        <strain evidence="3">AU44268</strain>
    </source>
</reference>
<gene>
    <name evidence="3" type="ORF">QZM33_14385</name>
</gene>
<dbReference type="EMBL" id="JAUJRV010000009">
    <property type="protein sequence ID" value="MDN7796122.1"/>
    <property type="molecule type" value="Genomic_DNA"/>
</dbReference>
<comment type="caution">
    <text evidence="3">The sequence shown here is derived from an EMBL/GenBank/DDBJ whole genome shotgun (WGS) entry which is preliminary data.</text>
</comment>
<organism evidence="3 4">
    <name type="scientific">Burkholderia vietnamiensis</name>
    <dbReference type="NCBI Taxonomy" id="60552"/>
    <lineage>
        <taxon>Bacteria</taxon>
        <taxon>Pseudomonadati</taxon>
        <taxon>Pseudomonadota</taxon>
        <taxon>Betaproteobacteria</taxon>
        <taxon>Burkholderiales</taxon>
        <taxon>Burkholderiaceae</taxon>
        <taxon>Burkholderia</taxon>
        <taxon>Burkholderia cepacia complex</taxon>
    </lineage>
</organism>
<dbReference type="RefSeq" id="WP_059579367.1">
    <property type="nucleotide sequence ID" value="NZ_JAUJRV010000009.1"/>
</dbReference>
<accession>A0AAW7SYN0</accession>
<dbReference type="InterPro" id="IPR002716">
    <property type="entry name" value="PIN_dom"/>
</dbReference>
<feature type="region of interest" description="Disordered" evidence="1">
    <location>
        <begin position="330"/>
        <end position="351"/>
    </location>
</feature>
<dbReference type="Gene3D" id="3.40.50.1010">
    <property type="entry name" value="5'-nuclease"/>
    <property type="match status" value="1"/>
</dbReference>
<sequence>MHFFVPDTNFFLQCSDYNMLDWSLVTDDLDITIAVPRVVQREIDSHKDGGNARRASRARRAWSIFAKVIDSGDTNRITTQVKSRKLSLELLMPKIRPEDFPDLDLQNDDDVVVAEALWVSRQQTAARVVFVSNDTPALMTAKSQNLPYLRPPQQWFLPPEKDERDKTIDELRRQVKSLTSQQPEVEFALSDHAGTPIECDVTLFAPLSDASVRTLMNEVRAQFPMQTVFPKEPPVQPSDPLRRIGSSLVGTAFQQWEPAGAGDIERYQKRHYPEWLRQIESDLRGLHQRLNEGLFIAVPVTLENKGQQPAKNVLVAYQAEGAIIFGVPASRADGDDEESEKPLLASPPPPPKGAYISLASQLIGRSSIVDVFSPRALPGMRDLSSLLQPNRHDPHDFYWKPRRPTVESRTWSLECNEFRHQHEPFSLDLVFRPEPMSQGEISAAVRCSAHASNLPARVELLIPVRIRVSLGDTMERAREELRFLCP</sequence>
<proteinExistence type="predicted"/>
<evidence type="ECO:0000313" key="3">
    <source>
        <dbReference type="EMBL" id="MDN7796122.1"/>
    </source>
</evidence>
<dbReference type="AlphaFoldDB" id="A0AAW7SYN0"/>
<dbReference type="Pfam" id="PF13638">
    <property type="entry name" value="PIN_4"/>
    <property type="match status" value="1"/>
</dbReference>
<evidence type="ECO:0000259" key="2">
    <source>
        <dbReference type="Pfam" id="PF13638"/>
    </source>
</evidence>
<evidence type="ECO:0000313" key="4">
    <source>
        <dbReference type="Proteomes" id="UP001171620"/>
    </source>
</evidence>